<reference evidence="10 11" key="1">
    <citation type="submission" date="2022-10" db="EMBL/GenBank/DDBJ databases">
        <title>Description of Fervidibacillus gen. nov. in the family Fervidibacillaceae fam. nov. with two species, Fervidibacillus albus sp. nov., and Fervidibacillus halotolerans sp. nov., isolated from tidal flat sediments.</title>
        <authorList>
            <person name="Kwon K.K."/>
            <person name="Yang S.-H."/>
        </authorList>
    </citation>
    <scope>NUCLEOTIDE SEQUENCE [LARGE SCALE GENOMIC DNA]</scope>
    <source>
        <strain evidence="10 11">DSM 23332</strain>
    </source>
</reference>
<dbReference type="RefSeq" id="WP_263062269.1">
    <property type="nucleotide sequence ID" value="NZ_JAOUSE010000065.1"/>
</dbReference>
<sequence>MPELIVIVIRSLISFIVLLLLTRLMGKRQVSQLTFFDYIVGITIGSIAAEMSFDQNVRIINGITSLLIWGLIPFILAIISLKSRTFQQLIDGKPTIIIKNGEILEKSMKKVFLSIEELMLLLREKNIFKISDVEIAILETNGQLSVLKKTSQQPVTPQMLKMVLKQEKAPTLLIVDGQILYKNLATLGYTEEWLMKEIRKQGATNTDEVFLAQVSSDGELFVDLYEDHNGS</sequence>
<evidence type="ECO:0000313" key="10">
    <source>
        <dbReference type="EMBL" id="MCU9595644.1"/>
    </source>
</evidence>
<evidence type="ECO:0000313" key="11">
    <source>
        <dbReference type="Proteomes" id="UP001208656"/>
    </source>
</evidence>
<feature type="transmembrane region" description="Helical" evidence="7">
    <location>
        <begin position="33"/>
        <end position="53"/>
    </location>
</feature>
<dbReference type="InterPro" id="IPR023090">
    <property type="entry name" value="UPF0702_alpha/beta_dom_sf"/>
</dbReference>
<keyword evidence="6 7" id="KW-0472">Membrane</keyword>
<dbReference type="InterPro" id="IPR048454">
    <property type="entry name" value="YetF_N"/>
</dbReference>
<evidence type="ECO:0000259" key="8">
    <source>
        <dbReference type="Pfam" id="PF04239"/>
    </source>
</evidence>
<dbReference type="Gene3D" id="3.30.240.20">
    <property type="entry name" value="bsu07140 like domains"/>
    <property type="match status" value="2"/>
</dbReference>
<feature type="transmembrane region" description="Helical" evidence="7">
    <location>
        <begin position="59"/>
        <end position="79"/>
    </location>
</feature>
<evidence type="ECO:0000256" key="5">
    <source>
        <dbReference type="ARBA" id="ARBA00022989"/>
    </source>
</evidence>
<accession>A0ABT2WIY3</accession>
<evidence type="ECO:0000256" key="4">
    <source>
        <dbReference type="ARBA" id="ARBA00022692"/>
    </source>
</evidence>
<comment type="similarity">
    <text evidence="2">Belongs to the UPF0702 family.</text>
</comment>
<organism evidence="10 11">
    <name type="scientific">Pallidibacillus thermolactis</name>
    <dbReference type="NCBI Taxonomy" id="251051"/>
    <lineage>
        <taxon>Bacteria</taxon>
        <taxon>Bacillati</taxon>
        <taxon>Bacillota</taxon>
        <taxon>Bacilli</taxon>
        <taxon>Bacillales</taxon>
        <taxon>Bacillaceae</taxon>
        <taxon>Pallidibacillus</taxon>
    </lineage>
</organism>
<feature type="domain" description="YetF C-terminal" evidence="8">
    <location>
        <begin position="82"/>
        <end position="214"/>
    </location>
</feature>
<evidence type="ECO:0000256" key="2">
    <source>
        <dbReference type="ARBA" id="ARBA00006448"/>
    </source>
</evidence>
<evidence type="ECO:0000256" key="7">
    <source>
        <dbReference type="SAM" id="Phobius"/>
    </source>
</evidence>
<dbReference type="InterPro" id="IPR007353">
    <property type="entry name" value="DUF421"/>
</dbReference>
<dbReference type="Pfam" id="PF20730">
    <property type="entry name" value="YetF_N"/>
    <property type="match status" value="1"/>
</dbReference>
<evidence type="ECO:0000256" key="1">
    <source>
        <dbReference type="ARBA" id="ARBA00004651"/>
    </source>
</evidence>
<feature type="domain" description="YetF-like N-terminal transmembrane" evidence="9">
    <location>
        <begin position="6"/>
        <end position="78"/>
    </location>
</feature>
<proteinExistence type="inferred from homology"/>
<name>A0ABT2WIY3_9BACI</name>
<dbReference type="Proteomes" id="UP001208656">
    <property type="component" value="Unassembled WGS sequence"/>
</dbReference>
<dbReference type="EMBL" id="JAOUSE010000065">
    <property type="protein sequence ID" value="MCU9595644.1"/>
    <property type="molecule type" value="Genomic_DNA"/>
</dbReference>
<dbReference type="Pfam" id="PF04239">
    <property type="entry name" value="DUF421"/>
    <property type="match status" value="1"/>
</dbReference>
<gene>
    <name evidence="10" type="ORF">OEV82_14525</name>
</gene>
<keyword evidence="5 7" id="KW-1133">Transmembrane helix</keyword>
<evidence type="ECO:0000259" key="9">
    <source>
        <dbReference type="Pfam" id="PF20730"/>
    </source>
</evidence>
<comment type="caution">
    <text evidence="10">The sequence shown here is derived from an EMBL/GenBank/DDBJ whole genome shotgun (WGS) entry which is preliminary data.</text>
</comment>
<keyword evidence="11" id="KW-1185">Reference proteome</keyword>
<comment type="subcellular location">
    <subcellularLocation>
        <location evidence="1">Cell membrane</location>
        <topology evidence="1">Multi-pass membrane protein</topology>
    </subcellularLocation>
</comment>
<dbReference type="PANTHER" id="PTHR34582">
    <property type="entry name" value="UPF0702 TRANSMEMBRANE PROTEIN YCAP"/>
    <property type="match status" value="1"/>
</dbReference>
<keyword evidence="3" id="KW-1003">Cell membrane</keyword>
<evidence type="ECO:0000256" key="6">
    <source>
        <dbReference type="ARBA" id="ARBA00023136"/>
    </source>
</evidence>
<keyword evidence="4 7" id="KW-0812">Transmembrane</keyword>
<dbReference type="PANTHER" id="PTHR34582:SF7">
    <property type="entry name" value="UPF0702 TRANSMEMBRANE PROTEIN YDFS"/>
    <property type="match status" value="1"/>
</dbReference>
<feature type="transmembrane region" description="Helical" evidence="7">
    <location>
        <begin position="6"/>
        <end position="26"/>
    </location>
</feature>
<protein>
    <submittedName>
        <fullName evidence="10">DUF421 domain-containing protein</fullName>
    </submittedName>
</protein>
<evidence type="ECO:0000256" key="3">
    <source>
        <dbReference type="ARBA" id="ARBA00022475"/>
    </source>
</evidence>